<evidence type="ECO:0000256" key="1">
    <source>
        <dbReference type="ARBA" id="ARBA00022441"/>
    </source>
</evidence>
<gene>
    <name evidence="3" type="ORF">JY572_28115</name>
</gene>
<dbReference type="InterPro" id="IPR015915">
    <property type="entry name" value="Kelch-typ_b-propeller"/>
</dbReference>
<dbReference type="Gene3D" id="2.130.10.80">
    <property type="entry name" value="Galactose oxidase/kelch, beta-propeller"/>
    <property type="match status" value="2"/>
</dbReference>
<keyword evidence="2" id="KW-0677">Repeat</keyword>
<evidence type="ECO:0000256" key="2">
    <source>
        <dbReference type="ARBA" id="ARBA00022737"/>
    </source>
</evidence>
<dbReference type="InterPro" id="IPR006652">
    <property type="entry name" value="Kelch_1"/>
</dbReference>
<evidence type="ECO:0000313" key="3">
    <source>
        <dbReference type="EMBL" id="QSQ12211.1"/>
    </source>
</evidence>
<dbReference type="Pfam" id="PF01344">
    <property type="entry name" value="Kelch_1"/>
    <property type="match status" value="4"/>
</dbReference>
<dbReference type="PANTHER" id="PTHR46344">
    <property type="entry name" value="OS02G0202900 PROTEIN"/>
    <property type="match status" value="1"/>
</dbReference>
<dbReference type="EMBL" id="CP071091">
    <property type="protein sequence ID" value="QSQ12211.1"/>
    <property type="molecule type" value="Genomic_DNA"/>
</dbReference>
<dbReference type="SMART" id="SM00612">
    <property type="entry name" value="Kelch"/>
    <property type="match status" value="5"/>
</dbReference>
<accession>A0ABX7N479</accession>
<dbReference type="Proteomes" id="UP000663090">
    <property type="component" value="Chromosome"/>
</dbReference>
<name>A0ABX7N479_9BACT</name>
<dbReference type="InterPro" id="IPR011043">
    <property type="entry name" value="Gal_Oxase/kelch_b-propeller"/>
</dbReference>
<dbReference type="Gene3D" id="2.120.10.80">
    <property type="entry name" value="Kelch-type beta propeller"/>
    <property type="match status" value="1"/>
</dbReference>
<protein>
    <submittedName>
        <fullName evidence="3">Galactose oxidase</fullName>
    </submittedName>
</protein>
<dbReference type="RefSeq" id="WP_206713941.1">
    <property type="nucleotide sequence ID" value="NZ_CP071091.1"/>
</dbReference>
<keyword evidence="4" id="KW-1185">Reference proteome</keyword>
<reference evidence="3 4" key="1">
    <citation type="submission" date="2021-02" db="EMBL/GenBank/DDBJ databases">
        <title>De Novo genome assembly of isolated myxobacteria.</title>
        <authorList>
            <person name="Stevens D.C."/>
        </authorList>
    </citation>
    <scope>NUCLEOTIDE SEQUENCE [LARGE SCALE GENOMIC DNA]</scope>
    <source>
        <strain evidence="3 4">SCHIC003</strain>
    </source>
</reference>
<proteinExistence type="predicted"/>
<sequence>MRSGRTSFLGVALFALVFSCNSGPRVDGVARDASGAPLRLATPRKQVPFVTLMDGRVLASGGFDGQRSLSSCEVFEPETGLWSLTGAMLTPRRHHAAVRLLDGRVLVMGGTHGLAPGTLASAEVFEPSTGTWAHVSPMREAREDPAAVLLPDGRVLVAGGVDGDGRPLRSAEMFQPSTGTWEPASPPGFVRGGAGTAVMLTHGKALFVSGLQAELYDVATGRWEKAGFAGGAAGTHRQGHSVTLLPDGRVLVVGGGTTRASSTAEVYDGVTGLWTLVAAPMIPREHHAAVVTRDGSVLVLGGEHFTAGVLASVERFEPATGVWSPAPALEERRELPGALTLPDGAVLLVGGANEVSGLLATSEKYQPGGCVPRTCAAHEAVCGAMADGCGGMLECGPCVLEGCDSQQCRAEGLTRR</sequence>
<dbReference type="InterPro" id="IPR037293">
    <property type="entry name" value="Gal_Oxidase_central_sf"/>
</dbReference>
<organism evidence="3 4">
    <name type="scientific">Myxococcus landrumensis</name>
    <dbReference type="NCBI Taxonomy" id="2813577"/>
    <lineage>
        <taxon>Bacteria</taxon>
        <taxon>Pseudomonadati</taxon>
        <taxon>Myxococcota</taxon>
        <taxon>Myxococcia</taxon>
        <taxon>Myxococcales</taxon>
        <taxon>Cystobacterineae</taxon>
        <taxon>Myxococcaceae</taxon>
        <taxon>Myxococcus</taxon>
    </lineage>
</organism>
<keyword evidence="1" id="KW-0880">Kelch repeat</keyword>
<evidence type="ECO:0000313" key="4">
    <source>
        <dbReference type="Proteomes" id="UP000663090"/>
    </source>
</evidence>
<dbReference type="SUPFAM" id="SSF50965">
    <property type="entry name" value="Galactose oxidase, central domain"/>
    <property type="match status" value="1"/>
</dbReference>
<dbReference type="PROSITE" id="PS51257">
    <property type="entry name" value="PROKAR_LIPOPROTEIN"/>
    <property type="match status" value="1"/>
</dbReference>
<dbReference type="PANTHER" id="PTHR46344:SF27">
    <property type="entry name" value="KELCH REPEAT SUPERFAMILY PROTEIN"/>
    <property type="match status" value="1"/>
</dbReference>